<dbReference type="EMBL" id="JAAAWP010000002">
    <property type="protein sequence ID" value="NDW20832.1"/>
    <property type="molecule type" value="Genomic_DNA"/>
</dbReference>
<keyword evidence="2" id="KW-0812">Transmembrane</keyword>
<dbReference type="RefSeq" id="WP_163110488.1">
    <property type="nucleotide sequence ID" value="NZ_JAAAWP010000002.1"/>
</dbReference>
<name>A0A6L9MRT4_9ALTE</name>
<feature type="region of interest" description="Disordered" evidence="1">
    <location>
        <begin position="1"/>
        <end position="55"/>
    </location>
</feature>
<gene>
    <name evidence="3" type="ORF">GTW09_04780</name>
</gene>
<keyword evidence="2" id="KW-0472">Membrane</keyword>
<proteinExistence type="predicted"/>
<protein>
    <submittedName>
        <fullName evidence="3">DUF4381 family protein</fullName>
    </submittedName>
</protein>
<comment type="caution">
    <text evidence="3">The sequence shown here is derived from an EMBL/GenBank/DDBJ whole genome shotgun (WGS) entry which is preliminary data.</text>
</comment>
<feature type="transmembrane region" description="Helical" evidence="2">
    <location>
        <begin position="82"/>
        <end position="102"/>
    </location>
</feature>
<reference evidence="3 4" key="1">
    <citation type="submission" date="2020-01" db="EMBL/GenBank/DDBJ databases">
        <title>Genomes of bacteria type strains.</title>
        <authorList>
            <person name="Chen J."/>
            <person name="Zhu S."/>
            <person name="Yang J."/>
        </authorList>
    </citation>
    <scope>NUCLEOTIDE SEQUENCE [LARGE SCALE GENOMIC DNA]</scope>
    <source>
        <strain evidence="3 4">LMG 22958</strain>
    </source>
</reference>
<feature type="compositionally biased region" description="Polar residues" evidence="1">
    <location>
        <begin position="1"/>
        <end position="22"/>
    </location>
</feature>
<evidence type="ECO:0000256" key="1">
    <source>
        <dbReference type="SAM" id="MobiDB-lite"/>
    </source>
</evidence>
<dbReference type="AlphaFoldDB" id="A0A6L9MRT4"/>
<feature type="compositionally biased region" description="Polar residues" evidence="1">
    <location>
        <begin position="41"/>
        <end position="55"/>
    </location>
</feature>
<sequence length="224" mass="24772">MLSSSQANSTQDNSTLTGTSAQELPPQPVPSIEPPALPELSSVTGSQPNAISQQPAAIQQDPLAQLRDIHTPTDVHLWPLDWGWWALLFIITGVLVTLFVVIKRHVAFNQARKIALKNVDLVSNQAPDWAMQLNALLKRTALTYFEHEAVAGLHGTQWHAFLLANCPRKQQEIEEGLSILNANLYSNKENSGDFTTCQKAVKTWIKHAAFNKDKQATTFIEASE</sequence>
<dbReference type="Pfam" id="PF14316">
    <property type="entry name" value="DUF4381"/>
    <property type="match status" value="1"/>
</dbReference>
<organism evidence="3 4">
    <name type="scientific">Alteromonas hispanica</name>
    <dbReference type="NCBI Taxonomy" id="315421"/>
    <lineage>
        <taxon>Bacteria</taxon>
        <taxon>Pseudomonadati</taxon>
        <taxon>Pseudomonadota</taxon>
        <taxon>Gammaproteobacteria</taxon>
        <taxon>Alteromonadales</taxon>
        <taxon>Alteromonadaceae</taxon>
        <taxon>Alteromonas/Salinimonas group</taxon>
        <taxon>Alteromonas</taxon>
    </lineage>
</organism>
<evidence type="ECO:0000313" key="3">
    <source>
        <dbReference type="EMBL" id="NDW20832.1"/>
    </source>
</evidence>
<dbReference type="InterPro" id="IPR025489">
    <property type="entry name" value="DUF4381"/>
</dbReference>
<dbReference type="Proteomes" id="UP000478837">
    <property type="component" value="Unassembled WGS sequence"/>
</dbReference>
<evidence type="ECO:0000313" key="4">
    <source>
        <dbReference type="Proteomes" id="UP000478837"/>
    </source>
</evidence>
<keyword evidence="2" id="KW-1133">Transmembrane helix</keyword>
<keyword evidence="4" id="KW-1185">Reference proteome</keyword>
<evidence type="ECO:0000256" key="2">
    <source>
        <dbReference type="SAM" id="Phobius"/>
    </source>
</evidence>
<accession>A0A6L9MRT4</accession>
<feature type="compositionally biased region" description="Pro residues" evidence="1">
    <location>
        <begin position="25"/>
        <end position="37"/>
    </location>
</feature>